<name>A0A8J5VNN0_ZIZPA</name>
<dbReference type="EMBL" id="JAAALK010000285">
    <property type="protein sequence ID" value="KAG8065116.1"/>
    <property type="molecule type" value="Genomic_DNA"/>
</dbReference>
<dbReference type="AlphaFoldDB" id="A0A8J5VNN0"/>
<reference evidence="1" key="1">
    <citation type="journal article" date="2021" name="bioRxiv">
        <title>Whole Genome Assembly and Annotation of Northern Wild Rice, Zizania palustris L., Supports a Whole Genome Duplication in the Zizania Genus.</title>
        <authorList>
            <person name="Haas M."/>
            <person name="Kono T."/>
            <person name="Macchietto M."/>
            <person name="Millas R."/>
            <person name="McGilp L."/>
            <person name="Shao M."/>
            <person name="Duquette J."/>
            <person name="Hirsch C.N."/>
            <person name="Kimball J."/>
        </authorList>
    </citation>
    <scope>NUCLEOTIDE SEQUENCE</scope>
    <source>
        <tissue evidence="1">Fresh leaf tissue</tissue>
    </source>
</reference>
<protein>
    <submittedName>
        <fullName evidence="1">Uncharacterized protein</fullName>
    </submittedName>
</protein>
<accession>A0A8J5VNN0</accession>
<comment type="caution">
    <text evidence="1">The sequence shown here is derived from an EMBL/GenBank/DDBJ whole genome shotgun (WGS) entry which is preliminary data.</text>
</comment>
<organism evidence="1 2">
    <name type="scientific">Zizania palustris</name>
    <name type="common">Northern wild rice</name>
    <dbReference type="NCBI Taxonomy" id="103762"/>
    <lineage>
        <taxon>Eukaryota</taxon>
        <taxon>Viridiplantae</taxon>
        <taxon>Streptophyta</taxon>
        <taxon>Embryophyta</taxon>
        <taxon>Tracheophyta</taxon>
        <taxon>Spermatophyta</taxon>
        <taxon>Magnoliopsida</taxon>
        <taxon>Liliopsida</taxon>
        <taxon>Poales</taxon>
        <taxon>Poaceae</taxon>
        <taxon>BOP clade</taxon>
        <taxon>Oryzoideae</taxon>
        <taxon>Oryzeae</taxon>
        <taxon>Zizaniinae</taxon>
        <taxon>Zizania</taxon>
    </lineage>
</organism>
<evidence type="ECO:0000313" key="1">
    <source>
        <dbReference type="EMBL" id="KAG8065116.1"/>
    </source>
</evidence>
<gene>
    <name evidence="1" type="ORF">GUJ93_ZPchr0004g39020</name>
</gene>
<evidence type="ECO:0000313" key="2">
    <source>
        <dbReference type="Proteomes" id="UP000729402"/>
    </source>
</evidence>
<reference evidence="1" key="2">
    <citation type="submission" date="2021-02" db="EMBL/GenBank/DDBJ databases">
        <authorList>
            <person name="Kimball J.A."/>
            <person name="Haas M.W."/>
            <person name="Macchietto M."/>
            <person name="Kono T."/>
            <person name="Duquette J."/>
            <person name="Shao M."/>
        </authorList>
    </citation>
    <scope>NUCLEOTIDE SEQUENCE</scope>
    <source>
        <tissue evidence="1">Fresh leaf tissue</tissue>
    </source>
</reference>
<keyword evidence="2" id="KW-1185">Reference proteome</keyword>
<dbReference type="Proteomes" id="UP000729402">
    <property type="component" value="Unassembled WGS sequence"/>
</dbReference>
<sequence length="71" mass="7695">MRPRGRVVLCPAVRQPAVQGEAVAGGRVKAVANGRRRRPWVEANFENPRGQTIEKATTTMGLLGDEAVKGR</sequence>
<proteinExistence type="predicted"/>